<keyword evidence="2 3" id="KW-0378">Hydrolase</keyword>
<gene>
    <name evidence="6" type="ORF">F5544_26700</name>
</gene>
<evidence type="ECO:0000256" key="3">
    <source>
        <dbReference type="RuleBase" id="RU361235"/>
    </source>
</evidence>
<feature type="region of interest" description="Disordered" evidence="4">
    <location>
        <begin position="1"/>
        <end position="78"/>
    </location>
</feature>
<dbReference type="InterPro" id="IPR050309">
    <property type="entry name" value="Type-B_Carboxylest/Lipase"/>
</dbReference>
<accession>A0A6G9YJ28</accession>
<organism evidence="6 7">
    <name type="scientific">Nocardia arthritidis</name>
    <dbReference type="NCBI Taxonomy" id="228602"/>
    <lineage>
        <taxon>Bacteria</taxon>
        <taxon>Bacillati</taxon>
        <taxon>Actinomycetota</taxon>
        <taxon>Actinomycetes</taxon>
        <taxon>Mycobacteriales</taxon>
        <taxon>Nocardiaceae</taxon>
        <taxon>Nocardia</taxon>
    </lineage>
</organism>
<dbReference type="Proteomes" id="UP000503540">
    <property type="component" value="Chromosome"/>
</dbReference>
<reference evidence="6 7" key="1">
    <citation type="journal article" date="2019" name="ACS Chem. Biol.">
        <title>Identification and Mobilization of a Cryptic Antibiotic Biosynthesis Gene Locus from a Human-Pathogenic Nocardia Isolate.</title>
        <authorList>
            <person name="Herisse M."/>
            <person name="Ishida K."/>
            <person name="Porter J.L."/>
            <person name="Howden B."/>
            <person name="Hertweck C."/>
            <person name="Stinear T.P."/>
            <person name="Pidot S.J."/>
        </authorList>
    </citation>
    <scope>NUCLEOTIDE SEQUENCE [LARGE SCALE GENOMIC DNA]</scope>
    <source>
        <strain evidence="6 7">AUSMDU00012717</strain>
    </source>
</reference>
<keyword evidence="7" id="KW-1185">Reference proteome</keyword>
<dbReference type="InterPro" id="IPR002018">
    <property type="entry name" value="CarbesteraseB"/>
</dbReference>
<sequence>MCAPAALSRPPERRAGHRRGDDRGGRRPIRRGSRPVPPDNRGRAGSGRAGYGVGAQGDPDGVRPSVGGRRGAAGRTRAAGVVFRRDDHPGRCAGPGQAIGGKRWDTDSFVTGRVLRLGPRRVRRLPAVRVVLTAETTAGRVRGAAVGPVRVFRGIPFAHAERFASPEPPPPWPGVRDASEFGPAAPQSASRLARVFGPFEVPQDEHCLSLNVWAPAGERHPVLVFLHGGGFSSGAGRLGWYDGTEFAAATDTVVVTVNYRLGALGYLALPGVSAGNLGLLDQLAALRWVRDNIAAFGGDPALVTVSGQSGGALSIVAMLAGRSGSGLFRRAILQSTPLGMPPADPDDALTVGRMLLAELGIADEQRLRQVPVAALLAAQDAVAARRSGATPPFQLVADGDLVPADLLTVPRTDVDVLAGTNRDEGAGFFAGEPAAIAAATARFFTDSLPRLSDSLAAGGAAPWRYRFDWCPPDSPFGACHGIELPFVLGDAAAWAAAPMLCGQRPGELVDEVRTRWAGFVRAGDPGWRRGTEHRFDG</sequence>
<feature type="compositionally biased region" description="Basic and acidic residues" evidence="4">
    <location>
        <begin position="10"/>
        <end position="25"/>
    </location>
</feature>
<comment type="similarity">
    <text evidence="1 3">Belongs to the type-B carboxylesterase/lipase family.</text>
</comment>
<dbReference type="AlphaFoldDB" id="A0A6G9YJ28"/>
<dbReference type="InterPro" id="IPR019826">
    <property type="entry name" value="Carboxylesterase_B_AS"/>
</dbReference>
<dbReference type="SUPFAM" id="SSF53474">
    <property type="entry name" value="alpha/beta-Hydrolases"/>
    <property type="match status" value="1"/>
</dbReference>
<evidence type="ECO:0000313" key="7">
    <source>
        <dbReference type="Proteomes" id="UP000503540"/>
    </source>
</evidence>
<dbReference type="PROSITE" id="PS00122">
    <property type="entry name" value="CARBOXYLESTERASE_B_1"/>
    <property type="match status" value="1"/>
</dbReference>
<dbReference type="Pfam" id="PF00135">
    <property type="entry name" value="COesterase"/>
    <property type="match status" value="1"/>
</dbReference>
<dbReference type="EMBL" id="CP046172">
    <property type="protein sequence ID" value="QIS13194.1"/>
    <property type="molecule type" value="Genomic_DNA"/>
</dbReference>
<proteinExistence type="inferred from homology"/>
<name>A0A6G9YJ28_9NOCA</name>
<dbReference type="InterPro" id="IPR029058">
    <property type="entry name" value="AB_hydrolase_fold"/>
</dbReference>
<feature type="domain" description="Carboxylesterase type B" evidence="5">
    <location>
        <begin position="134"/>
        <end position="432"/>
    </location>
</feature>
<dbReference type="EC" id="3.1.1.-" evidence="3"/>
<evidence type="ECO:0000313" key="6">
    <source>
        <dbReference type="EMBL" id="QIS13194.1"/>
    </source>
</evidence>
<evidence type="ECO:0000256" key="2">
    <source>
        <dbReference type="ARBA" id="ARBA00022801"/>
    </source>
</evidence>
<feature type="compositionally biased region" description="Gly residues" evidence="4">
    <location>
        <begin position="44"/>
        <end position="55"/>
    </location>
</feature>
<evidence type="ECO:0000256" key="1">
    <source>
        <dbReference type="ARBA" id="ARBA00005964"/>
    </source>
</evidence>
<dbReference type="PANTHER" id="PTHR11559">
    <property type="entry name" value="CARBOXYLESTERASE"/>
    <property type="match status" value="1"/>
</dbReference>
<dbReference type="Gene3D" id="3.40.50.1820">
    <property type="entry name" value="alpha/beta hydrolase"/>
    <property type="match status" value="1"/>
</dbReference>
<dbReference type="GO" id="GO:0016787">
    <property type="term" value="F:hydrolase activity"/>
    <property type="evidence" value="ECO:0007669"/>
    <property type="project" value="UniProtKB-KW"/>
</dbReference>
<protein>
    <recommendedName>
        <fullName evidence="3">Carboxylic ester hydrolase</fullName>
        <ecNumber evidence="3">3.1.1.-</ecNumber>
    </recommendedName>
</protein>
<evidence type="ECO:0000256" key="4">
    <source>
        <dbReference type="SAM" id="MobiDB-lite"/>
    </source>
</evidence>
<feature type="compositionally biased region" description="Low complexity" evidence="4">
    <location>
        <begin position="62"/>
        <end position="78"/>
    </location>
</feature>
<evidence type="ECO:0000259" key="5">
    <source>
        <dbReference type="Pfam" id="PF00135"/>
    </source>
</evidence>
<dbReference type="KEGG" id="nah:F5544_26700"/>